<dbReference type="GO" id="GO:1990757">
    <property type="term" value="F:ubiquitin ligase activator activity"/>
    <property type="evidence" value="ECO:0007669"/>
    <property type="project" value="TreeGrafter"/>
</dbReference>
<sequence length="510" mass="55240">MWSPTQPSTPPRSQGDVSAEHRARLDQPSAAQNQLMSPTGFRSPRSPVTYSDRFIPSRAAAARLNFSLLDRESVELEAMIKGPEREDSSAAYTALLRSELLDPGAPASPGPADLPTSPSFAAGASPVRSPVKKMFRYQSGGQASTAGSPVDTAFNTSPVGREPPMGAHMASPKRALRKIPRAPFKVLDAPHLQEDFYLNLVDWSSQNILAVGLESSVYLWSATTSKVTKMCDLGPANSDGDAVSDTVCSVGWSQRGTFLALGVTSGATQIWDIARNKCVRTLGGHRQRVGALAWGNHLLSTGSRDRHILHHDIRAPGDYVHRLNGHRSEVCGLKWSPDDRELASGGNDNQLFIWNPHSQAHVTRFGEHTAAVKAIAWSPHQHGLLASGGGTADRTIRFWNTATSTALSNIDTGSQVCNLSWSKNVNEIVSTHGYSQNQIIVWRHPTMTKLATLTGHTMRVLYLATSPDGQTIVTGAGDETLRFWNVFPGSKSQSTAHETAVNSMMRAQIR</sequence>
<feature type="region of interest" description="Disordered" evidence="9">
    <location>
        <begin position="101"/>
        <end position="125"/>
    </location>
</feature>
<dbReference type="InterPro" id="IPR056150">
    <property type="entry name" value="WD40_CDC20-Fz"/>
</dbReference>
<dbReference type="CDD" id="cd00200">
    <property type="entry name" value="WD40"/>
    <property type="match status" value="1"/>
</dbReference>
<evidence type="ECO:0000259" key="10">
    <source>
        <dbReference type="Pfam" id="PF24807"/>
    </source>
</evidence>
<dbReference type="GO" id="GO:0005680">
    <property type="term" value="C:anaphase-promoting complex"/>
    <property type="evidence" value="ECO:0007669"/>
    <property type="project" value="TreeGrafter"/>
</dbReference>
<dbReference type="SMART" id="SM00320">
    <property type="entry name" value="WD40"/>
    <property type="match status" value="7"/>
</dbReference>
<feature type="repeat" description="WD" evidence="8">
    <location>
        <begin position="365"/>
        <end position="409"/>
    </location>
</feature>
<organism evidence="11 12">
    <name type="scientific">Symbiochloris irregularis</name>
    <dbReference type="NCBI Taxonomy" id="706552"/>
    <lineage>
        <taxon>Eukaryota</taxon>
        <taxon>Viridiplantae</taxon>
        <taxon>Chlorophyta</taxon>
        <taxon>core chlorophytes</taxon>
        <taxon>Trebouxiophyceae</taxon>
        <taxon>Trebouxiales</taxon>
        <taxon>Trebouxiaceae</taxon>
        <taxon>Symbiochloris</taxon>
    </lineage>
</organism>
<gene>
    <name evidence="11" type="ORF">WJX73_008551</name>
</gene>
<evidence type="ECO:0000256" key="3">
    <source>
        <dbReference type="ARBA" id="ARBA00022574"/>
    </source>
</evidence>
<feature type="compositionally biased region" description="Polar residues" evidence="9">
    <location>
        <begin position="139"/>
        <end position="158"/>
    </location>
</feature>
<evidence type="ECO:0000313" key="11">
    <source>
        <dbReference type="EMBL" id="KAK9803851.1"/>
    </source>
</evidence>
<keyword evidence="12" id="KW-1185">Reference proteome</keyword>
<dbReference type="Gene3D" id="2.130.10.10">
    <property type="entry name" value="YVTN repeat-like/Quinoprotein amine dehydrogenase"/>
    <property type="match status" value="1"/>
</dbReference>
<dbReference type="InterPro" id="IPR001680">
    <property type="entry name" value="WD40_rpt"/>
</dbReference>
<protein>
    <recommendedName>
        <fullName evidence="10">CDC20/Fizzy WD40 domain-containing protein</fullName>
    </recommendedName>
</protein>
<dbReference type="InterPro" id="IPR033010">
    <property type="entry name" value="Cdc20/Fizzy"/>
</dbReference>
<evidence type="ECO:0000313" key="12">
    <source>
        <dbReference type="Proteomes" id="UP001465755"/>
    </source>
</evidence>
<dbReference type="InterPro" id="IPR019775">
    <property type="entry name" value="WD40_repeat_CS"/>
</dbReference>
<feature type="region of interest" description="Disordered" evidence="9">
    <location>
        <begin position="1"/>
        <end position="50"/>
    </location>
</feature>
<dbReference type="Proteomes" id="UP001465755">
    <property type="component" value="Unassembled WGS sequence"/>
</dbReference>
<keyword evidence="4" id="KW-0132">Cell division</keyword>
<comment type="similarity">
    <text evidence="2">Belongs to the WD repeat CDC20/Fizzy family.</text>
</comment>
<evidence type="ECO:0000256" key="1">
    <source>
        <dbReference type="ARBA" id="ARBA00004906"/>
    </source>
</evidence>
<dbReference type="InterPro" id="IPR015943">
    <property type="entry name" value="WD40/YVTN_repeat-like_dom_sf"/>
</dbReference>
<comment type="pathway">
    <text evidence="1">Protein modification; protein ubiquitination.</text>
</comment>
<evidence type="ECO:0000256" key="2">
    <source>
        <dbReference type="ARBA" id="ARBA00006445"/>
    </source>
</evidence>
<reference evidence="11 12" key="1">
    <citation type="journal article" date="2024" name="Nat. Commun.">
        <title>Phylogenomics reveals the evolutionary origins of lichenization in chlorophyte algae.</title>
        <authorList>
            <person name="Puginier C."/>
            <person name="Libourel C."/>
            <person name="Otte J."/>
            <person name="Skaloud P."/>
            <person name="Haon M."/>
            <person name="Grisel S."/>
            <person name="Petersen M."/>
            <person name="Berrin J.G."/>
            <person name="Delaux P.M."/>
            <person name="Dal Grande F."/>
            <person name="Keller J."/>
        </authorList>
    </citation>
    <scope>NUCLEOTIDE SEQUENCE [LARGE SCALE GENOMIC DNA]</scope>
    <source>
        <strain evidence="11 12">SAG 2036</strain>
    </source>
</reference>
<dbReference type="FunFam" id="2.130.10.10:FF:000025">
    <property type="entry name" value="FIZZY-related 2 isoform 1"/>
    <property type="match status" value="1"/>
</dbReference>
<name>A0AAW1P5C5_9CHLO</name>
<proteinExistence type="inferred from homology"/>
<keyword evidence="3 8" id="KW-0853">WD repeat</keyword>
<dbReference type="GO" id="GO:0051301">
    <property type="term" value="P:cell division"/>
    <property type="evidence" value="ECO:0007669"/>
    <property type="project" value="UniProtKB-KW"/>
</dbReference>
<feature type="region of interest" description="Disordered" evidence="9">
    <location>
        <begin position="138"/>
        <end position="173"/>
    </location>
</feature>
<feature type="repeat" description="WD" evidence="8">
    <location>
        <begin position="453"/>
        <end position="494"/>
    </location>
</feature>
<feature type="compositionally biased region" description="Low complexity" evidence="9">
    <location>
        <begin position="101"/>
        <end position="115"/>
    </location>
</feature>
<feature type="domain" description="CDC20/Fizzy WD40" evidence="10">
    <location>
        <begin position="187"/>
        <end position="484"/>
    </location>
</feature>
<evidence type="ECO:0000256" key="5">
    <source>
        <dbReference type="ARBA" id="ARBA00022737"/>
    </source>
</evidence>
<evidence type="ECO:0000256" key="7">
    <source>
        <dbReference type="ARBA" id="ARBA00023306"/>
    </source>
</evidence>
<dbReference type="SUPFAM" id="SSF50998">
    <property type="entry name" value="Quinoprotein alcohol dehydrogenase-like"/>
    <property type="match status" value="1"/>
</dbReference>
<dbReference type="PROSITE" id="PS50082">
    <property type="entry name" value="WD_REPEATS_2"/>
    <property type="match status" value="3"/>
</dbReference>
<accession>A0AAW1P5C5</accession>
<evidence type="ECO:0000256" key="8">
    <source>
        <dbReference type="PROSITE-ProRule" id="PRU00221"/>
    </source>
</evidence>
<dbReference type="GO" id="GO:0031145">
    <property type="term" value="P:anaphase-promoting complex-dependent catabolic process"/>
    <property type="evidence" value="ECO:0007669"/>
    <property type="project" value="TreeGrafter"/>
</dbReference>
<dbReference type="GO" id="GO:0010997">
    <property type="term" value="F:anaphase-promoting complex binding"/>
    <property type="evidence" value="ECO:0007669"/>
    <property type="project" value="InterPro"/>
</dbReference>
<dbReference type="PROSITE" id="PS50294">
    <property type="entry name" value="WD_REPEATS_REGION"/>
    <property type="match status" value="2"/>
</dbReference>
<dbReference type="GO" id="GO:1905786">
    <property type="term" value="P:positive regulation of anaphase-promoting complex-dependent catabolic process"/>
    <property type="evidence" value="ECO:0007669"/>
    <property type="project" value="TreeGrafter"/>
</dbReference>
<dbReference type="AlphaFoldDB" id="A0AAW1P5C5"/>
<dbReference type="PANTHER" id="PTHR19918">
    <property type="entry name" value="CELL DIVISION CYCLE 20 CDC20 FIZZY -RELATED"/>
    <property type="match status" value="1"/>
</dbReference>
<comment type="caution">
    <text evidence="11">The sequence shown here is derived from an EMBL/GenBank/DDBJ whole genome shotgun (WGS) entry which is preliminary data.</text>
</comment>
<evidence type="ECO:0000256" key="4">
    <source>
        <dbReference type="ARBA" id="ARBA00022618"/>
    </source>
</evidence>
<dbReference type="PROSITE" id="PS00678">
    <property type="entry name" value="WD_REPEATS_1"/>
    <property type="match status" value="1"/>
</dbReference>
<feature type="repeat" description="WD" evidence="8">
    <location>
        <begin position="323"/>
        <end position="364"/>
    </location>
</feature>
<feature type="compositionally biased region" description="Low complexity" evidence="9">
    <location>
        <begin position="1"/>
        <end position="14"/>
    </location>
</feature>
<dbReference type="InterPro" id="IPR011047">
    <property type="entry name" value="Quinoprotein_ADH-like_sf"/>
</dbReference>
<keyword evidence="7" id="KW-0131">Cell cycle</keyword>
<dbReference type="Pfam" id="PF24807">
    <property type="entry name" value="WD40_CDC20-Fz"/>
    <property type="match status" value="1"/>
</dbReference>
<keyword evidence="5" id="KW-0677">Repeat</keyword>
<keyword evidence="6" id="KW-0498">Mitosis</keyword>
<evidence type="ECO:0000256" key="6">
    <source>
        <dbReference type="ARBA" id="ARBA00022776"/>
    </source>
</evidence>
<dbReference type="PANTHER" id="PTHR19918:SF1">
    <property type="entry name" value="FIZZY-RELATED PROTEIN HOMOLOG"/>
    <property type="match status" value="1"/>
</dbReference>
<evidence type="ECO:0000256" key="9">
    <source>
        <dbReference type="SAM" id="MobiDB-lite"/>
    </source>
</evidence>
<dbReference type="EMBL" id="JALJOQ010000055">
    <property type="protein sequence ID" value="KAK9803851.1"/>
    <property type="molecule type" value="Genomic_DNA"/>
</dbReference>